<sequence>MRDFLRLIGVWALTGGMCAAQVGPPACGAGGGVRPGRPTDASIRATAASAAGDPTFLLAAEPMPNFGVARFRLQDYAECIGENGCYWADLDAQWVRAEAALEHVLAGRKEGEKLAVVLDIDETSLTNYCEMRREDYGFIVQMYNVWMASPESAMVIPGALRLFNKARAAGVDVFFITGRADELRQATERNLAAAGYKGWRGLALRTGPQKTMPTIDYKSEERQKIVAQGYRIVMSVGDQWSDLKGTATAEVSVKLPNPFYYLP</sequence>
<gene>
    <name evidence="2" type="ORF">EDE15_0319</name>
</gene>
<organism evidence="2 3">
    <name type="scientific">Edaphobacter aggregans</name>
    <dbReference type="NCBI Taxonomy" id="570835"/>
    <lineage>
        <taxon>Bacteria</taxon>
        <taxon>Pseudomonadati</taxon>
        <taxon>Acidobacteriota</taxon>
        <taxon>Terriglobia</taxon>
        <taxon>Terriglobales</taxon>
        <taxon>Acidobacteriaceae</taxon>
        <taxon>Edaphobacter</taxon>
    </lineage>
</organism>
<dbReference type="Pfam" id="PF03767">
    <property type="entry name" value="Acid_phosphat_B"/>
    <property type="match status" value="1"/>
</dbReference>
<dbReference type="PANTHER" id="PTHR31284">
    <property type="entry name" value="ACID PHOSPHATASE-LIKE PROTEIN"/>
    <property type="match status" value="1"/>
</dbReference>
<comment type="caution">
    <text evidence="2">The sequence shown here is derived from an EMBL/GenBank/DDBJ whole genome shotgun (WGS) entry which is preliminary data.</text>
</comment>
<dbReference type="RefSeq" id="WP_125483666.1">
    <property type="nucleotide sequence ID" value="NZ_RSDW01000001.1"/>
</dbReference>
<dbReference type="InterPro" id="IPR005519">
    <property type="entry name" value="Acid_phosphat_B-like"/>
</dbReference>
<evidence type="ECO:0000256" key="1">
    <source>
        <dbReference type="ARBA" id="ARBA00022729"/>
    </source>
</evidence>
<dbReference type="AlphaFoldDB" id="A0A428MD93"/>
<name>A0A428MD93_9BACT</name>
<dbReference type="Gene3D" id="3.40.50.1000">
    <property type="entry name" value="HAD superfamily/HAD-like"/>
    <property type="match status" value="1"/>
</dbReference>
<dbReference type="InterPro" id="IPR036412">
    <property type="entry name" value="HAD-like_sf"/>
</dbReference>
<dbReference type="SUPFAM" id="SSF56784">
    <property type="entry name" value="HAD-like"/>
    <property type="match status" value="1"/>
</dbReference>
<evidence type="ECO:0000313" key="2">
    <source>
        <dbReference type="EMBL" id="RSL14851.1"/>
    </source>
</evidence>
<dbReference type="EMBL" id="RSDW01000001">
    <property type="protein sequence ID" value="RSL14851.1"/>
    <property type="molecule type" value="Genomic_DNA"/>
</dbReference>
<accession>A0A428MD93</accession>
<reference evidence="2 3" key="1">
    <citation type="submission" date="2018-12" db="EMBL/GenBank/DDBJ databases">
        <title>Sequencing of bacterial isolates from soil warming experiment in Harvard Forest, Massachusetts, USA.</title>
        <authorList>
            <person name="Deangelis K."/>
        </authorList>
    </citation>
    <scope>NUCLEOTIDE SEQUENCE [LARGE SCALE GENOMIC DNA]</scope>
    <source>
        <strain evidence="2 3">EB153</strain>
    </source>
</reference>
<evidence type="ECO:0000313" key="3">
    <source>
        <dbReference type="Proteomes" id="UP000269669"/>
    </source>
</evidence>
<keyword evidence="1" id="KW-0732">Signal</keyword>
<keyword evidence="3" id="KW-1185">Reference proteome</keyword>
<proteinExistence type="predicted"/>
<dbReference type="InterPro" id="IPR023214">
    <property type="entry name" value="HAD_sf"/>
</dbReference>
<dbReference type="Proteomes" id="UP000269669">
    <property type="component" value="Unassembled WGS sequence"/>
</dbReference>
<dbReference type="PANTHER" id="PTHR31284:SF10">
    <property type="entry name" value="ACID PHOSPHATASE-LIKE PROTEIN"/>
    <property type="match status" value="1"/>
</dbReference>
<protein>
    <submittedName>
        <fullName evidence="2">Putative acid phosphatase of HAD superfamily subfamily IIIB</fullName>
    </submittedName>
</protein>
<dbReference type="OrthoDB" id="193314at2"/>